<reference evidence="2 3" key="1">
    <citation type="submission" date="2024-05" db="EMBL/GenBank/DDBJ databases">
        <title>Haplotype-resolved chromosome-level genome assembly of Huyou (Citrus changshanensis).</title>
        <authorList>
            <person name="Miao C."/>
            <person name="Chen W."/>
            <person name="Wu Y."/>
            <person name="Wang L."/>
            <person name="Zhao S."/>
            <person name="Grierson D."/>
            <person name="Xu C."/>
            <person name="Chen K."/>
        </authorList>
    </citation>
    <scope>NUCLEOTIDE SEQUENCE [LARGE SCALE GENOMIC DNA]</scope>
    <source>
        <strain evidence="2">01-14</strain>
        <tissue evidence="2">Leaf</tissue>
    </source>
</reference>
<organism evidence="2 3">
    <name type="scientific">Citrus x changshan-huyou</name>
    <dbReference type="NCBI Taxonomy" id="2935761"/>
    <lineage>
        <taxon>Eukaryota</taxon>
        <taxon>Viridiplantae</taxon>
        <taxon>Streptophyta</taxon>
        <taxon>Embryophyta</taxon>
        <taxon>Tracheophyta</taxon>
        <taxon>Spermatophyta</taxon>
        <taxon>Magnoliopsida</taxon>
        <taxon>eudicotyledons</taxon>
        <taxon>Gunneridae</taxon>
        <taxon>Pentapetalae</taxon>
        <taxon>rosids</taxon>
        <taxon>malvids</taxon>
        <taxon>Sapindales</taxon>
        <taxon>Rutaceae</taxon>
        <taxon>Aurantioideae</taxon>
        <taxon>Citrus</taxon>
    </lineage>
</organism>
<protein>
    <submittedName>
        <fullName evidence="2">Uncharacterized protein</fullName>
    </submittedName>
</protein>
<evidence type="ECO:0000256" key="1">
    <source>
        <dbReference type="SAM" id="MobiDB-lite"/>
    </source>
</evidence>
<proteinExistence type="predicted"/>
<evidence type="ECO:0000313" key="2">
    <source>
        <dbReference type="EMBL" id="KAK9209054.1"/>
    </source>
</evidence>
<gene>
    <name evidence="2" type="ORF">WN944_001417</name>
</gene>
<name>A0AAP0MEM2_9ROSI</name>
<accession>A0AAP0MEM2</accession>
<feature type="compositionally biased region" description="Basic and acidic residues" evidence="1">
    <location>
        <begin position="143"/>
        <end position="154"/>
    </location>
</feature>
<feature type="region of interest" description="Disordered" evidence="1">
    <location>
        <begin position="118"/>
        <end position="154"/>
    </location>
</feature>
<dbReference type="AlphaFoldDB" id="A0AAP0MEM2"/>
<evidence type="ECO:0000313" key="3">
    <source>
        <dbReference type="Proteomes" id="UP001428341"/>
    </source>
</evidence>
<comment type="caution">
    <text evidence="2">The sequence shown here is derived from an EMBL/GenBank/DDBJ whole genome shotgun (WGS) entry which is preliminary data.</text>
</comment>
<sequence length="154" mass="17689">MLDAKVSMYAFSWGSYAEIPNFDAHELGILREHDITLQTCGDVHNLKRCKNNILIQVIHGYGKPLVSDFPPRKMKTAPMMKFFINRAIPMSYYPNDTLWQVNKYIVNAAVVFELLRGEGEKEDSEEEEESSSKKPKLVQYKSNEPDKGSEERGE</sequence>
<feature type="compositionally biased region" description="Acidic residues" evidence="1">
    <location>
        <begin position="120"/>
        <end position="129"/>
    </location>
</feature>
<dbReference type="EMBL" id="JBCGBO010000004">
    <property type="protein sequence ID" value="KAK9209054.1"/>
    <property type="molecule type" value="Genomic_DNA"/>
</dbReference>
<keyword evidence="3" id="KW-1185">Reference proteome</keyword>
<dbReference type="Proteomes" id="UP001428341">
    <property type="component" value="Unassembled WGS sequence"/>
</dbReference>